<comment type="caution">
    <text evidence="1">The sequence shown here is derived from an EMBL/GenBank/DDBJ whole genome shotgun (WGS) entry which is preliminary data.</text>
</comment>
<evidence type="ECO:0000313" key="1">
    <source>
        <dbReference type="EMBL" id="GAG00828.1"/>
    </source>
</evidence>
<gene>
    <name evidence="1" type="ORF">S01H1_41652</name>
</gene>
<sequence>MNRTRLIRRTGVSTVFNGIMTSDLSEYGNIILKLKTNNQ</sequence>
<reference evidence="1" key="1">
    <citation type="journal article" date="2014" name="Front. Microbiol.">
        <title>High frequency of phylogenetically diverse reductive dehalogenase-homologous genes in deep subseafloor sedimentary metagenomes.</title>
        <authorList>
            <person name="Kawai M."/>
            <person name="Futagami T."/>
            <person name="Toyoda A."/>
            <person name="Takaki Y."/>
            <person name="Nishi S."/>
            <person name="Hori S."/>
            <person name="Arai W."/>
            <person name="Tsubouchi T."/>
            <person name="Morono Y."/>
            <person name="Uchiyama I."/>
            <person name="Ito T."/>
            <person name="Fujiyama A."/>
            <person name="Inagaki F."/>
            <person name="Takami H."/>
        </authorList>
    </citation>
    <scope>NUCLEOTIDE SEQUENCE</scope>
    <source>
        <strain evidence="1">Expedition CK06-06</strain>
    </source>
</reference>
<dbReference type="EMBL" id="BARS01026433">
    <property type="protein sequence ID" value="GAG00828.1"/>
    <property type="molecule type" value="Genomic_DNA"/>
</dbReference>
<protein>
    <submittedName>
        <fullName evidence="1">Uncharacterized protein</fullName>
    </submittedName>
</protein>
<organism evidence="1">
    <name type="scientific">marine sediment metagenome</name>
    <dbReference type="NCBI Taxonomy" id="412755"/>
    <lineage>
        <taxon>unclassified sequences</taxon>
        <taxon>metagenomes</taxon>
        <taxon>ecological metagenomes</taxon>
    </lineage>
</organism>
<name>X0UKE2_9ZZZZ</name>
<accession>X0UKE2</accession>
<proteinExistence type="predicted"/>
<dbReference type="AlphaFoldDB" id="X0UKE2"/>